<organism evidence="2 3">
    <name type="scientific">Gemmobacter nanjingensis</name>
    <dbReference type="NCBI Taxonomy" id="488454"/>
    <lineage>
        <taxon>Bacteria</taxon>
        <taxon>Pseudomonadati</taxon>
        <taxon>Pseudomonadota</taxon>
        <taxon>Alphaproteobacteria</taxon>
        <taxon>Rhodobacterales</taxon>
        <taxon>Paracoccaceae</taxon>
        <taxon>Gemmobacter</taxon>
    </lineage>
</organism>
<dbReference type="Proteomes" id="UP000658305">
    <property type="component" value="Unassembled WGS sequence"/>
</dbReference>
<dbReference type="SUPFAM" id="SSF46565">
    <property type="entry name" value="Chaperone J-domain"/>
    <property type="match status" value="1"/>
</dbReference>
<dbReference type="PROSITE" id="PS50076">
    <property type="entry name" value="DNAJ_2"/>
    <property type="match status" value="1"/>
</dbReference>
<reference evidence="3" key="1">
    <citation type="journal article" date="2019" name="Int. J. Syst. Evol. Microbiol.">
        <title>The Global Catalogue of Microorganisms (GCM) 10K type strain sequencing project: providing services to taxonomists for standard genome sequencing and annotation.</title>
        <authorList>
            <consortium name="The Broad Institute Genomics Platform"/>
            <consortium name="The Broad Institute Genome Sequencing Center for Infectious Disease"/>
            <person name="Wu L."/>
            <person name="Ma J."/>
        </authorList>
    </citation>
    <scope>NUCLEOTIDE SEQUENCE [LARGE SCALE GENOMIC DNA]</scope>
    <source>
        <strain evidence="3">KCTC 23298</strain>
    </source>
</reference>
<evidence type="ECO:0000259" key="1">
    <source>
        <dbReference type="PROSITE" id="PS50076"/>
    </source>
</evidence>
<dbReference type="InterPro" id="IPR036869">
    <property type="entry name" value="J_dom_sf"/>
</dbReference>
<dbReference type="InterPro" id="IPR001623">
    <property type="entry name" value="DnaJ_domain"/>
</dbReference>
<comment type="caution">
    <text evidence="2">The sequence shown here is derived from an EMBL/GenBank/DDBJ whole genome shotgun (WGS) entry which is preliminary data.</text>
</comment>
<keyword evidence="3" id="KW-1185">Reference proteome</keyword>
<dbReference type="EMBL" id="BMYI01000002">
    <property type="protein sequence ID" value="GHC14583.1"/>
    <property type="molecule type" value="Genomic_DNA"/>
</dbReference>
<name>A0ABQ3F923_9RHOB</name>
<sequence length="240" mass="26578">MGFHRYPAAMSIWTRIYEAIAALAQGEGLGTVFDRLRHPPEACPERTVAFTIAVIALGAKMAKADGEVTRNEVAAFRQVFHVPPGEEPHAARVFNLARQDVAGYDIYARKIAAMFEGDRKVLVDLMEGLFHISVADGHYHPREDEFLADVARIFGLGEACFRAIRARYVPEAPRDPYDVLGLPANATLDEARSAWKTAVRDSHPDRLMARGVPEEAVKMAERRLIAVNAAWEEIAAREAA</sequence>
<proteinExistence type="predicted"/>
<dbReference type="InterPro" id="IPR007791">
    <property type="entry name" value="DjlA_N"/>
</dbReference>
<dbReference type="SMART" id="SM00271">
    <property type="entry name" value="DnaJ"/>
    <property type="match status" value="1"/>
</dbReference>
<dbReference type="InterPro" id="IPR029024">
    <property type="entry name" value="TerB-like"/>
</dbReference>
<dbReference type="Pfam" id="PF05099">
    <property type="entry name" value="TerB"/>
    <property type="match status" value="1"/>
</dbReference>
<gene>
    <name evidence="2" type="ORF">GCM10007291_10320</name>
</gene>
<evidence type="ECO:0000313" key="2">
    <source>
        <dbReference type="EMBL" id="GHC14583.1"/>
    </source>
</evidence>
<dbReference type="CDD" id="cd07316">
    <property type="entry name" value="terB_like_DjlA"/>
    <property type="match status" value="1"/>
</dbReference>
<dbReference type="SUPFAM" id="SSF158682">
    <property type="entry name" value="TerB-like"/>
    <property type="match status" value="1"/>
</dbReference>
<evidence type="ECO:0000313" key="3">
    <source>
        <dbReference type="Proteomes" id="UP000658305"/>
    </source>
</evidence>
<protein>
    <submittedName>
        <fullName evidence="2">Molecular chaperone DjlA</fullName>
    </submittedName>
</protein>
<dbReference type="Gene3D" id="1.10.287.110">
    <property type="entry name" value="DnaJ domain"/>
    <property type="match status" value="1"/>
</dbReference>
<feature type="domain" description="J" evidence="1">
    <location>
        <begin position="175"/>
        <end position="239"/>
    </location>
</feature>
<dbReference type="CDD" id="cd06257">
    <property type="entry name" value="DnaJ"/>
    <property type="match status" value="1"/>
</dbReference>
<dbReference type="Gene3D" id="1.10.3680.10">
    <property type="entry name" value="TerB-like"/>
    <property type="match status" value="1"/>
</dbReference>
<accession>A0ABQ3F923</accession>